<organism evidence="7 8">
    <name type="scientific">Leptospira interrogans serovar Copenhageni str. LT2050</name>
    <dbReference type="NCBI Taxonomy" id="1001598"/>
    <lineage>
        <taxon>Bacteria</taxon>
        <taxon>Pseudomonadati</taxon>
        <taxon>Spirochaetota</taxon>
        <taxon>Spirochaetia</taxon>
        <taxon>Leptospirales</taxon>
        <taxon>Leptospiraceae</taxon>
        <taxon>Leptospira</taxon>
    </lineage>
</organism>
<dbReference type="Pfam" id="PF07479">
    <property type="entry name" value="NAD_Gly3P_dh_C"/>
    <property type="match status" value="1"/>
</dbReference>
<name>M3G958_LEPIT</name>
<dbReference type="SUPFAM" id="SSF48179">
    <property type="entry name" value="6-phosphogluconate dehydrogenase C-terminal domain-like"/>
    <property type="match status" value="1"/>
</dbReference>
<dbReference type="AlphaFoldDB" id="M3G958"/>
<dbReference type="PANTHER" id="PTHR11728">
    <property type="entry name" value="GLYCEROL-3-PHOSPHATE DEHYDROGENASE"/>
    <property type="match status" value="1"/>
</dbReference>
<dbReference type="InterPro" id="IPR013328">
    <property type="entry name" value="6PGD_dom2"/>
</dbReference>
<evidence type="ECO:0000256" key="4">
    <source>
        <dbReference type="ARBA" id="ARBA00023209"/>
    </source>
</evidence>
<dbReference type="Gene3D" id="1.10.1040.10">
    <property type="entry name" value="N-(1-d-carboxylethyl)-l-norvaline Dehydrogenase, domain 2"/>
    <property type="match status" value="1"/>
</dbReference>
<comment type="similarity">
    <text evidence="1">Belongs to the NAD-dependent glycerol-3-phosphate dehydrogenase family.</text>
</comment>
<keyword evidence="5" id="KW-1208">Phospholipid metabolism</keyword>
<dbReference type="GO" id="GO:0005975">
    <property type="term" value="P:carbohydrate metabolic process"/>
    <property type="evidence" value="ECO:0007669"/>
    <property type="project" value="InterPro"/>
</dbReference>
<proteinExistence type="inferred from homology"/>
<feature type="domain" description="Glycerol-3-phosphate dehydrogenase NAD-dependent C-terminal" evidence="6">
    <location>
        <begin position="28"/>
        <end position="171"/>
    </location>
</feature>
<evidence type="ECO:0000259" key="6">
    <source>
        <dbReference type="Pfam" id="PF07479"/>
    </source>
</evidence>
<evidence type="ECO:0000313" key="7">
    <source>
        <dbReference type="EMBL" id="EMG21870.1"/>
    </source>
</evidence>
<evidence type="ECO:0000256" key="5">
    <source>
        <dbReference type="ARBA" id="ARBA00023264"/>
    </source>
</evidence>
<evidence type="ECO:0000313" key="8">
    <source>
        <dbReference type="Proteomes" id="UP000011778"/>
    </source>
</evidence>
<reference evidence="7 8" key="1">
    <citation type="submission" date="2013-02" db="EMBL/GenBank/DDBJ databases">
        <authorList>
            <person name="Harkins D.M."/>
            <person name="Durkin A.S."/>
            <person name="Brinkac L.M."/>
            <person name="Haft D.H."/>
            <person name="Selengut J.D."/>
            <person name="Sanka R."/>
            <person name="DePew J."/>
            <person name="Purushe J."/>
            <person name="Tulsiani S.M."/>
            <person name="Graham G.C."/>
            <person name="Burns M.-A."/>
            <person name="Dohnt M.F."/>
            <person name="Smythe L.D."/>
            <person name="McKay D.B."/>
            <person name="Craig S.B."/>
            <person name="Vinetz J.M."/>
            <person name="Sutton G.G."/>
            <person name="Nierman W.C."/>
            <person name="Fouts D.E."/>
        </authorList>
    </citation>
    <scope>NUCLEOTIDE SEQUENCE [LARGE SCALE GENOMIC DNA]</scope>
    <source>
        <strain evidence="7 8">LT2050</strain>
    </source>
</reference>
<accession>M3G958</accession>
<dbReference type="InterPro" id="IPR006168">
    <property type="entry name" value="G3P_DH_NAD-dep"/>
</dbReference>
<dbReference type="Proteomes" id="UP000011778">
    <property type="component" value="Unassembled WGS sequence"/>
</dbReference>
<comment type="caution">
    <text evidence="7">The sequence shown here is derived from an EMBL/GenBank/DDBJ whole genome shotgun (WGS) entry which is preliminary data.</text>
</comment>
<evidence type="ECO:0000256" key="1">
    <source>
        <dbReference type="ARBA" id="ARBA00011009"/>
    </source>
</evidence>
<evidence type="ECO:0000256" key="3">
    <source>
        <dbReference type="ARBA" id="ARBA00023098"/>
    </source>
</evidence>
<dbReference type="PANTHER" id="PTHR11728:SF1">
    <property type="entry name" value="GLYCEROL-3-PHOSPHATE DEHYDROGENASE [NAD(+)] 2, CHLOROPLASTIC"/>
    <property type="match status" value="1"/>
</dbReference>
<keyword evidence="2" id="KW-0444">Lipid biosynthesis</keyword>
<dbReference type="PRINTS" id="PR00077">
    <property type="entry name" value="GPDHDRGNASE"/>
</dbReference>
<keyword evidence="3" id="KW-0443">Lipid metabolism</keyword>
<dbReference type="InterPro" id="IPR008927">
    <property type="entry name" value="6-PGluconate_DH-like_C_sf"/>
</dbReference>
<dbReference type="GO" id="GO:0008654">
    <property type="term" value="P:phospholipid biosynthetic process"/>
    <property type="evidence" value="ECO:0007669"/>
    <property type="project" value="UniProtKB-KW"/>
</dbReference>
<gene>
    <name evidence="7" type="ORF">LEP1GSC150_5164</name>
</gene>
<dbReference type="GO" id="GO:0005829">
    <property type="term" value="C:cytosol"/>
    <property type="evidence" value="ECO:0007669"/>
    <property type="project" value="TreeGrafter"/>
</dbReference>
<dbReference type="GO" id="GO:0047952">
    <property type="term" value="F:glycerol-3-phosphate dehydrogenase [NAD(P)+] activity"/>
    <property type="evidence" value="ECO:0007669"/>
    <property type="project" value="TreeGrafter"/>
</dbReference>
<sequence>MASSGTQSIEIFETLFCGSRNHTKTYEDLIGLEVSGAMKNPIAIACGIASGIPECGSNFEGELISLGYSEIITLLKALEIPIQPVQEYGLADLIASCTSRYSRNKAYGHRFVHKLISGEDRPNLIERIELFFNPAEFIQKEVSQSESHVEGAFALASIISLAEEKKWKFHFMIHSFKYLLEEFLQRNSFVSYLSPRRMKFIIFPKSLQNVPVWEWLREKNFKKP</sequence>
<dbReference type="InterPro" id="IPR006109">
    <property type="entry name" value="G3P_DH_NAD-dep_C"/>
</dbReference>
<protein>
    <submittedName>
        <fullName evidence="7">NAD-dependent glycerol-3-phosphate dehydrogenase C-terminal domain protein</fullName>
    </submittedName>
</protein>
<dbReference type="GO" id="GO:0006072">
    <property type="term" value="P:glycerol-3-phosphate metabolic process"/>
    <property type="evidence" value="ECO:0007669"/>
    <property type="project" value="InterPro"/>
</dbReference>
<dbReference type="EMBL" id="AFMD02000267">
    <property type="protein sequence ID" value="EMG21870.1"/>
    <property type="molecule type" value="Genomic_DNA"/>
</dbReference>
<keyword evidence="4" id="KW-0594">Phospholipid biosynthesis</keyword>
<evidence type="ECO:0000256" key="2">
    <source>
        <dbReference type="ARBA" id="ARBA00022516"/>
    </source>
</evidence>